<dbReference type="AlphaFoldDB" id="A0A2A9DRU2"/>
<dbReference type="GO" id="GO:0003723">
    <property type="term" value="F:RNA binding"/>
    <property type="evidence" value="ECO:0007669"/>
    <property type="project" value="UniProtKB-UniRule"/>
</dbReference>
<dbReference type="NCBIfam" id="TIGR01951">
    <property type="entry name" value="nusB"/>
    <property type="match status" value="1"/>
</dbReference>
<dbReference type="SUPFAM" id="SSF48013">
    <property type="entry name" value="NusB-like"/>
    <property type="match status" value="1"/>
</dbReference>
<dbReference type="Proteomes" id="UP000221653">
    <property type="component" value="Unassembled WGS sequence"/>
</dbReference>
<feature type="region of interest" description="Disordered" evidence="7">
    <location>
        <begin position="165"/>
        <end position="204"/>
    </location>
</feature>
<dbReference type="Pfam" id="PF01029">
    <property type="entry name" value="NusB"/>
    <property type="match status" value="1"/>
</dbReference>
<organism evidence="9 10">
    <name type="scientific">Corynebacterium renale</name>
    <dbReference type="NCBI Taxonomy" id="1724"/>
    <lineage>
        <taxon>Bacteria</taxon>
        <taxon>Bacillati</taxon>
        <taxon>Actinomycetota</taxon>
        <taxon>Actinomycetes</taxon>
        <taxon>Mycobacteriales</taxon>
        <taxon>Corynebacteriaceae</taxon>
        <taxon>Corynebacterium</taxon>
    </lineage>
</organism>
<evidence type="ECO:0000256" key="6">
    <source>
        <dbReference type="HAMAP-Rule" id="MF_00073"/>
    </source>
</evidence>
<dbReference type="HAMAP" id="MF_00073">
    <property type="entry name" value="NusB"/>
    <property type="match status" value="1"/>
</dbReference>
<dbReference type="RefSeq" id="WP_048381573.1">
    <property type="nucleotide sequence ID" value="NZ_LDYE01000011.1"/>
</dbReference>
<keyword evidence="5 6" id="KW-0804">Transcription</keyword>
<comment type="function">
    <text evidence="6">Involved in transcription antitermination. Required for transcription of ribosomal RNA (rRNA) genes. Binds specifically to the boxA antiterminator sequence of the ribosomal RNA (rrn) operons.</text>
</comment>
<dbReference type="OrthoDB" id="3528057at2"/>
<evidence type="ECO:0000259" key="8">
    <source>
        <dbReference type="Pfam" id="PF01029"/>
    </source>
</evidence>
<evidence type="ECO:0000256" key="5">
    <source>
        <dbReference type="ARBA" id="ARBA00023163"/>
    </source>
</evidence>
<comment type="similarity">
    <text evidence="1 6">Belongs to the NusB family.</text>
</comment>
<sequence length="204" mass="22969">MNQRVNKYRRHGKRFRARLRAVDILFEAETRDVDPMAIIADRVELAVEPDNQVAPIDDYTREIIDGVSVELDNLDDTIEKKLSDSWELDRIPAVDRAILRVSTWELLYNDDVPQKTAVVEGVEMAAHYGGDNASAYINGILDDVSKHREEILVELRRIEEEAAMAEAGLEAPETDQEPETVSEQVTDAPVEAPTISIISETDPE</sequence>
<feature type="domain" description="NusB/RsmB/TIM44" evidence="8">
    <location>
        <begin position="17"/>
        <end position="146"/>
    </location>
</feature>
<dbReference type="PANTHER" id="PTHR11078">
    <property type="entry name" value="N UTILIZATION SUBSTANCE PROTEIN B-RELATED"/>
    <property type="match status" value="1"/>
</dbReference>
<dbReference type="EMBL" id="PDJF01000001">
    <property type="protein sequence ID" value="PFG28640.1"/>
    <property type="molecule type" value="Genomic_DNA"/>
</dbReference>
<keyword evidence="3 6" id="KW-0694">RNA-binding</keyword>
<keyword evidence="4 6" id="KW-0805">Transcription regulation</keyword>
<gene>
    <name evidence="6" type="primary">nusB</name>
    <name evidence="9" type="ORF">ATK06_1759</name>
</gene>
<evidence type="ECO:0000313" key="10">
    <source>
        <dbReference type="Proteomes" id="UP000221653"/>
    </source>
</evidence>
<protein>
    <recommendedName>
        <fullName evidence="6">Transcription antitermination protein NusB</fullName>
    </recommendedName>
    <alternativeName>
        <fullName evidence="6">Antitermination factor NusB</fullName>
    </alternativeName>
</protein>
<dbReference type="Gene3D" id="1.10.940.10">
    <property type="entry name" value="NusB-like"/>
    <property type="match status" value="1"/>
</dbReference>
<dbReference type="InterPro" id="IPR006027">
    <property type="entry name" value="NusB_RsmB_TIM44"/>
</dbReference>
<keyword evidence="10" id="KW-1185">Reference proteome</keyword>
<evidence type="ECO:0000313" key="9">
    <source>
        <dbReference type="EMBL" id="PFG28640.1"/>
    </source>
</evidence>
<dbReference type="InterPro" id="IPR035926">
    <property type="entry name" value="NusB-like_sf"/>
</dbReference>
<evidence type="ECO:0000256" key="7">
    <source>
        <dbReference type="SAM" id="MobiDB-lite"/>
    </source>
</evidence>
<reference evidence="9 10" key="1">
    <citation type="submission" date="2017-10" db="EMBL/GenBank/DDBJ databases">
        <title>Sequencing the genomes of 1000 actinobacteria strains.</title>
        <authorList>
            <person name="Klenk H.-P."/>
        </authorList>
    </citation>
    <scope>NUCLEOTIDE SEQUENCE [LARGE SCALE GENOMIC DNA]</scope>
    <source>
        <strain evidence="9 10">DSM 20688</strain>
    </source>
</reference>
<dbReference type="InterPro" id="IPR011605">
    <property type="entry name" value="NusB_fam"/>
</dbReference>
<proteinExistence type="inferred from homology"/>
<dbReference type="GO" id="GO:0005829">
    <property type="term" value="C:cytosol"/>
    <property type="evidence" value="ECO:0007669"/>
    <property type="project" value="TreeGrafter"/>
</dbReference>
<name>A0A2A9DRU2_9CORY</name>
<evidence type="ECO:0000256" key="3">
    <source>
        <dbReference type="ARBA" id="ARBA00022884"/>
    </source>
</evidence>
<dbReference type="STRING" id="1724.GCA_001044175_00390"/>
<evidence type="ECO:0000256" key="1">
    <source>
        <dbReference type="ARBA" id="ARBA00005952"/>
    </source>
</evidence>
<dbReference type="GO" id="GO:0031564">
    <property type="term" value="P:transcription antitermination"/>
    <property type="evidence" value="ECO:0007669"/>
    <property type="project" value="UniProtKB-KW"/>
</dbReference>
<dbReference type="PANTHER" id="PTHR11078:SF3">
    <property type="entry name" value="ANTITERMINATION NUSB DOMAIN-CONTAINING PROTEIN"/>
    <property type="match status" value="1"/>
</dbReference>
<keyword evidence="2 6" id="KW-0889">Transcription antitermination</keyword>
<evidence type="ECO:0000256" key="2">
    <source>
        <dbReference type="ARBA" id="ARBA00022814"/>
    </source>
</evidence>
<evidence type="ECO:0000256" key="4">
    <source>
        <dbReference type="ARBA" id="ARBA00023015"/>
    </source>
</evidence>
<accession>A0A2A9DRU2</accession>
<dbReference type="GO" id="GO:0006353">
    <property type="term" value="P:DNA-templated transcription termination"/>
    <property type="evidence" value="ECO:0007669"/>
    <property type="project" value="UniProtKB-UniRule"/>
</dbReference>
<comment type="caution">
    <text evidence="9">The sequence shown here is derived from an EMBL/GenBank/DDBJ whole genome shotgun (WGS) entry which is preliminary data.</text>
</comment>